<evidence type="ECO:0000313" key="1">
    <source>
        <dbReference type="EMBL" id="KAK3080994.1"/>
    </source>
</evidence>
<proteinExistence type="predicted"/>
<accession>A0ACC3DWM2</accession>
<dbReference type="EMBL" id="JAWDJW010000321">
    <property type="protein sequence ID" value="KAK3080994.1"/>
    <property type="molecule type" value="Genomic_DNA"/>
</dbReference>
<protein>
    <submittedName>
        <fullName evidence="1">Uncharacterized protein</fullName>
    </submittedName>
</protein>
<keyword evidence="2" id="KW-1185">Reference proteome</keyword>
<feature type="non-terminal residue" evidence="1">
    <location>
        <position position="1"/>
    </location>
</feature>
<organism evidence="1 2">
    <name type="scientific">Coniosporium uncinatum</name>
    <dbReference type="NCBI Taxonomy" id="93489"/>
    <lineage>
        <taxon>Eukaryota</taxon>
        <taxon>Fungi</taxon>
        <taxon>Dikarya</taxon>
        <taxon>Ascomycota</taxon>
        <taxon>Pezizomycotina</taxon>
        <taxon>Dothideomycetes</taxon>
        <taxon>Dothideomycetes incertae sedis</taxon>
        <taxon>Coniosporium</taxon>
    </lineage>
</organism>
<name>A0ACC3DWM2_9PEZI</name>
<dbReference type="Proteomes" id="UP001186974">
    <property type="component" value="Unassembled WGS sequence"/>
</dbReference>
<comment type="caution">
    <text evidence="1">The sequence shown here is derived from an EMBL/GenBank/DDBJ whole genome shotgun (WGS) entry which is preliminary data.</text>
</comment>
<evidence type="ECO:0000313" key="2">
    <source>
        <dbReference type="Proteomes" id="UP001186974"/>
    </source>
</evidence>
<sequence>KEMVDLKLAGDGEKIGAYKSSGNFTFMRLHAGGHMVPHDQPAASLDMLNRWLSGEWIEN</sequence>
<gene>
    <name evidence="1" type="ORF">LTS18_011205</name>
</gene>
<reference evidence="1" key="1">
    <citation type="submission" date="2024-09" db="EMBL/GenBank/DDBJ databases">
        <title>Black Yeasts Isolated from many extreme environments.</title>
        <authorList>
            <person name="Coleine C."/>
            <person name="Stajich J.E."/>
            <person name="Selbmann L."/>
        </authorList>
    </citation>
    <scope>NUCLEOTIDE SEQUENCE</scope>
    <source>
        <strain evidence="1">CCFEE 5737</strain>
    </source>
</reference>